<keyword evidence="6" id="KW-1185">Reference proteome</keyword>
<protein>
    <submittedName>
        <fullName evidence="5">Glucose-1-phosphate adenylyltransferase subunit GlgD</fullName>
        <ecNumber evidence="5">2.7.7.27</ecNumber>
    </submittedName>
</protein>
<dbReference type="InterPro" id="IPR011004">
    <property type="entry name" value="Trimer_LpxA-like_sf"/>
</dbReference>
<dbReference type="Pfam" id="PF24894">
    <property type="entry name" value="Hexapep_GlmU"/>
    <property type="match status" value="1"/>
</dbReference>
<feature type="domain" description="Nucleotidyl transferase" evidence="3">
    <location>
        <begin position="20"/>
        <end position="149"/>
    </location>
</feature>
<dbReference type="InterPro" id="IPR056818">
    <property type="entry name" value="GlmU/GlgC-like_hexapep"/>
</dbReference>
<comment type="similarity">
    <text evidence="1">Belongs to the bacterial/plant glucose-1-phosphate adenylyltransferase family.</text>
</comment>
<dbReference type="PANTHER" id="PTHR43523:SF6">
    <property type="entry name" value="GLYCOGEN BIOSYNTHESIS PROTEIN GLGD"/>
    <property type="match status" value="1"/>
</dbReference>
<name>A0ABW8TJX6_9CLOT</name>
<evidence type="ECO:0000256" key="1">
    <source>
        <dbReference type="ARBA" id="ARBA00010443"/>
    </source>
</evidence>
<dbReference type="CDD" id="cd04651">
    <property type="entry name" value="LbH_G1P_AT_C"/>
    <property type="match status" value="1"/>
</dbReference>
<evidence type="ECO:0000313" key="6">
    <source>
        <dbReference type="Proteomes" id="UP001623592"/>
    </source>
</evidence>
<keyword evidence="5" id="KW-0808">Transferase</keyword>
<dbReference type="EC" id="2.7.7.27" evidence="5"/>
<dbReference type="CDD" id="cd02508">
    <property type="entry name" value="ADP_Glucose_PP"/>
    <property type="match status" value="1"/>
</dbReference>
<feature type="domain" description="Glucose-1-phosphate adenylyltransferase/Bifunctional protein GlmU-like C-terminal hexapeptide" evidence="4">
    <location>
        <begin position="286"/>
        <end position="354"/>
    </location>
</feature>
<evidence type="ECO:0000259" key="3">
    <source>
        <dbReference type="Pfam" id="PF00483"/>
    </source>
</evidence>
<dbReference type="Gene3D" id="2.160.10.10">
    <property type="entry name" value="Hexapeptide repeat proteins"/>
    <property type="match status" value="1"/>
</dbReference>
<organism evidence="5 6">
    <name type="scientific">Clostridium neuense</name>
    <dbReference type="NCBI Taxonomy" id="1728934"/>
    <lineage>
        <taxon>Bacteria</taxon>
        <taxon>Bacillati</taxon>
        <taxon>Bacillota</taxon>
        <taxon>Clostridia</taxon>
        <taxon>Eubacteriales</taxon>
        <taxon>Clostridiaceae</taxon>
        <taxon>Clostridium</taxon>
    </lineage>
</organism>
<dbReference type="Proteomes" id="UP001623592">
    <property type="component" value="Unassembled WGS sequence"/>
</dbReference>
<dbReference type="InterPro" id="IPR005835">
    <property type="entry name" value="NTP_transferase_dom"/>
</dbReference>
<dbReference type="SUPFAM" id="SSF53448">
    <property type="entry name" value="Nucleotide-diphospho-sugar transferases"/>
    <property type="match status" value="1"/>
</dbReference>
<dbReference type="Pfam" id="PF00483">
    <property type="entry name" value="NTP_transferase"/>
    <property type="match status" value="1"/>
</dbReference>
<dbReference type="SUPFAM" id="SSF51161">
    <property type="entry name" value="Trimeric LpxA-like enzymes"/>
    <property type="match status" value="1"/>
</dbReference>
<accession>A0ABW8TJX6</accession>
<dbReference type="GO" id="GO:0008878">
    <property type="term" value="F:glucose-1-phosphate adenylyltransferase activity"/>
    <property type="evidence" value="ECO:0007669"/>
    <property type="project" value="UniProtKB-EC"/>
</dbReference>
<evidence type="ECO:0000259" key="4">
    <source>
        <dbReference type="Pfam" id="PF24894"/>
    </source>
</evidence>
<sequence>MLNDYMSILTLNEEDGSIKGLTKKRPLAAIPIAGRYRIIDFVLSNLVNSGIRNVGILTDGNSRSLVDHLGSGKPWDLDRKINGLFVFSFSGVNSFFSDIEMLKNNMEYIYRSRQSKVIISSSFMICNIDYEQAARFHEESGSDITIIYKKINDGKTHFLNRNVLNLNENSEVLGIGKNIGTENNQNISMEMFIMDKSLLINILNSCIKTGFWSTISEWIYRNCNNLNINGYEFKGYLKCIDSIQSYYEANMDMLNLDINKELFFSNGLIYTKVMDEAPTKYFNGSYVCNSLIANGSLIQGFVTNSIISRRVVIHKGAKVRNCIIMQNCEIKENAKLTNVIIDKNVLIDEGKELKGDREYPVVIEKRSLYQ</sequence>
<dbReference type="InterPro" id="IPR011831">
    <property type="entry name" value="ADP-Glc_PPase"/>
</dbReference>
<dbReference type="EMBL" id="JBJIAA010000012">
    <property type="protein sequence ID" value="MFL0251795.1"/>
    <property type="molecule type" value="Genomic_DNA"/>
</dbReference>
<keyword evidence="5" id="KW-0548">Nucleotidyltransferase</keyword>
<dbReference type="NCBIfam" id="TIGR02092">
    <property type="entry name" value="glgD"/>
    <property type="match status" value="1"/>
</dbReference>
<evidence type="ECO:0000313" key="5">
    <source>
        <dbReference type="EMBL" id="MFL0251795.1"/>
    </source>
</evidence>
<dbReference type="RefSeq" id="WP_406788444.1">
    <property type="nucleotide sequence ID" value="NZ_JBJIAA010000012.1"/>
</dbReference>
<dbReference type="InterPro" id="IPR011832">
    <property type="entry name" value="GlgDAde_trans"/>
</dbReference>
<comment type="caution">
    <text evidence="5">The sequence shown here is derived from an EMBL/GenBank/DDBJ whole genome shotgun (WGS) entry which is preliminary data.</text>
</comment>
<reference evidence="5 6" key="1">
    <citation type="submission" date="2024-11" db="EMBL/GenBank/DDBJ databases">
        <authorList>
            <person name="Heng Y.C."/>
            <person name="Lim A.C.H."/>
            <person name="Lee J.K.Y."/>
            <person name="Kittelmann S."/>
        </authorList>
    </citation>
    <scope>NUCLEOTIDE SEQUENCE [LARGE SCALE GENOMIC DNA]</scope>
    <source>
        <strain evidence="5 6">WILCCON 0114</strain>
    </source>
</reference>
<dbReference type="InterPro" id="IPR029044">
    <property type="entry name" value="Nucleotide-diphossugar_trans"/>
</dbReference>
<proteinExistence type="inferred from homology"/>
<gene>
    <name evidence="5" type="primary">glgD</name>
    <name evidence="5" type="ORF">ACJDT4_15355</name>
</gene>
<dbReference type="PANTHER" id="PTHR43523">
    <property type="entry name" value="GLUCOSE-1-PHOSPHATE ADENYLYLTRANSFERASE-RELATED"/>
    <property type="match status" value="1"/>
</dbReference>
<dbReference type="Gene3D" id="3.90.550.10">
    <property type="entry name" value="Spore Coat Polysaccharide Biosynthesis Protein SpsA, Chain A"/>
    <property type="match status" value="1"/>
</dbReference>
<keyword evidence="2" id="KW-0320">Glycogen biosynthesis</keyword>
<evidence type="ECO:0000256" key="2">
    <source>
        <dbReference type="ARBA" id="ARBA00023056"/>
    </source>
</evidence>